<keyword evidence="2" id="KW-1185">Reference proteome</keyword>
<proteinExistence type="predicted"/>
<sequence>MGTVIVVGLLVFALEEVTERRIPDLNIGVEVPFVVVDRTRVARIETEGMEHTEASRRWENMPVGKEGHGTIPWLGSSNAVRNSSKTRMWYRRERLELVELVDRKHLIKMLAVQTNPGECIPQ</sequence>
<evidence type="ECO:0000313" key="2">
    <source>
        <dbReference type="Proteomes" id="UP001163321"/>
    </source>
</evidence>
<organism evidence="1 2">
    <name type="scientific">Peronosclerospora sorghi</name>
    <dbReference type="NCBI Taxonomy" id="230839"/>
    <lineage>
        <taxon>Eukaryota</taxon>
        <taxon>Sar</taxon>
        <taxon>Stramenopiles</taxon>
        <taxon>Oomycota</taxon>
        <taxon>Peronosporomycetes</taxon>
        <taxon>Peronosporales</taxon>
        <taxon>Peronosporaceae</taxon>
        <taxon>Peronosclerospora</taxon>
    </lineage>
</organism>
<reference evidence="1 2" key="1">
    <citation type="journal article" date="2022" name="bioRxiv">
        <title>The genome of the oomycete Peronosclerospora sorghi, a cosmopolitan pathogen of maize and sorghum, is inflated with dispersed pseudogenes.</title>
        <authorList>
            <person name="Fletcher K."/>
            <person name="Martin F."/>
            <person name="Isakeit T."/>
            <person name="Cavanaugh K."/>
            <person name="Magill C."/>
            <person name="Michelmore R."/>
        </authorList>
    </citation>
    <scope>NUCLEOTIDE SEQUENCE [LARGE SCALE GENOMIC DNA]</scope>
    <source>
        <strain evidence="1">P6</strain>
    </source>
</reference>
<dbReference type="EMBL" id="CM047580">
    <property type="protein sequence ID" value="KAI9922024.1"/>
    <property type="molecule type" value="Genomic_DNA"/>
</dbReference>
<protein>
    <submittedName>
        <fullName evidence="1">Uncharacterized protein</fullName>
    </submittedName>
</protein>
<name>A0ACC0WVE0_9STRA</name>
<accession>A0ACC0WVE0</accession>
<evidence type="ECO:0000313" key="1">
    <source>
        <dbReference type="EMBL" id="KAI9922024.1"/>
    </source>
</evidence>
<dbReference type="Proteomes" id="UP001163321">
    <property type="component" value="Chromosome 1"/>
</dbReference>
<gene>
    <name evidence="1" type="ORF">PsorP6_001904</name>
</gene>
<comment type="caution">
    <text evidence="1">The sequence shown here is derived from an EMBL/GenBank/DDBJ whole genome shotgun (WGS) entry which is preliminary data.</text>
</comment>